<sequence length="285" mass="32451">MKSWSIRESLTITTNILQMFLKLYFGKTHFRGFEAISKRENNIQKVGFYNMDLKQIMIELEKMGTPTIKKIFVNHGAKEPLFGVKVGDLKKIQKKIKKNNEISLELYKTGNADAMYLAGLVADEKQIQKKDLQFWVKNAASPMISECTVAWVAAESKYGWELAREWIESEKESVSSSGWSTFSSLLSIVPNHQIESKEISKLLKRVESKIHKSQNRVKYCMNGFVIAVGGFYPELGEEALQTAKKIGKVEVMMGKTACKVPEATEYILKMRKMGKIGNKKKMARC</sequence>
<dbReference type="EMBL" id="AFLV02000009">
    <property type="protein sequence ID" value="EKR65991.1"/>
    <property type="molecule type" value="Genomic_DNA"/>
</dbReference>
<organism evidence="1 2">
    <name type="scientific">Leptospira weilii str. 2006001853</name>
    <dbReference type="NCBI Taxonomy" id="1001589"/>
    <lineage>
        <taxon>Bacteria</taxon>
        <taxon>Pseudomonadati</taxon>
        <taxon>Spirochaetota</taxon>
        <taxon>Spirochaetia</taxon>
        <taxon>Leptospirales</taxon>
        <taxon>Leptospiraceae</taxon>
        <taxon>Leptospira</taxon>
    </lineage>
</organism>
<gene>
    <name evidence="1" type="ORF">LEP1GSC036_0719</name>
</gene>
<proteinExistence type="predicted"/>
<reference evidence="1 2" key="1">
    <citation type="submission" date="2012-10" db="EMBL/GenBank/DDBJ databases">
        <authorList>
            <person name="Harkins D.M."/>
            <person name="Durkin A.S."/>
            <person name="Brinkac L.M."/>
            <person name="Haft D.H."/>
            <person name="Selengut J.D."/>
            <person name="Sanka R."/>
            <person name="DePew J."/>
            <person name="Purushe J."/>
            <person name="Whelen A.C."/>
            <person name="Vinetz J.M."/>
            <person name="Sutton G.G."/>
            <person name="Nierman W.C."/>
            <person name="Fouts D.E."/>
        </authorList>
    </citation>
    <scope>NUCLEOTIDE SEQUENCE [LARGE SCALE GENOMIC DNA]</scope>
    <source>
        <strain evidence="1 2">2006001853</strain>
    </source>
</reference>
<comment type="caution">
    <text evidence="1">The sequence shown here is derived from an EMBL/GenBank/DDBJ whole genome shotgun (WGS) entry which is preliminary data.</text>
</comment>
<dbReference type="SUPFAM" id="SSF48371">
    <property type="entry name" value="ARM repeat"/>
    <property type="match status" value="1"/>
</dbReference>
<dbReference type="Pfam" id="PF08713">
    <property type="entry name" value="DNA_alkylation"/>
    <property type="match status" value="1"/>
</dbReference>
<dbReference type="AlphaFoldDB" id="A0A828Z3Y8"/>
<dbReference type="InterPro" id="IPR016024">
    <property type="entry name" value="ARM-type_fold"/>
</dbReference>
<protein>
    <submittedName>
        <fullName evidence="1">DNA alkylation repair enzyme</fullName>
    </submittedName>
</protein>
<evidence type="ECO:0000313" key="1">
    <source>
        <dbReference type="EMBL" id="EKR65991.1"/>
    </source>
</evidence>
<dbReference type="PANTHER" id="PTHR41291:SF1">
    <property type="entry name" value="DNA ALKYLATION REPAIR PROTEIN"/>
    <property type="match status" value="1"/>
</dbReference>
<accession>A0A828Z3Y8</accession>
<dbReference type="Proteomes" id="UP000001338">
    <property type="component" value="Unassembled WGS sequence"/>
</dbReference>
<evidence type="ECO:0000313" key="2">
    <source>
        <dbReference type="Proteomes" id="UP000001338"/>
    </source>
</evidence>
<dbReference type="InterPro" id="IPR014825">
    <property type="entry name" value="DNA_alkylation"/>
</dbReference>
<dbReference type="PANTHER" id="PTHR41291">
    <property type="entry name" value="DNA ALKYLATION REPAIR PROTEIN"/>
    <property type="match status" value="1"/>
</dbReference>
<name>A0A828Z3Y8_9LEPT</name>